<feature type="transmembrane region" description="Helical" evidence="1">
    <location>
        <begin position="49"/>
        <end position="68"/>
    </location>
</feature>
<sequence length="73" mass="8311">MLPRVPHEPAEQRRGQQLLFLSLLFALLLTFPLLSVFDRGGLVLGIPALYLYVLLVWLLLVLLTGWLVRSINN</sequence>
<keyword evidence="1" id="KW-0472">Membrane</keyword>
<organism evidence="2 3">
    <name type="scientific">Hymenobacter algoricola</name>
    <dbReference type="NCBI Taxonomy" id="486267"/>
    <lineage>
        <taxon>Bacteria</taxon>
        <taxon>Pseudomonadati</taxon>
        <taxon>Bacteroidota</taxon>
        <taxon>Cytophagia</taxon>
        <taxon>Cytophagales</taxon>
        <taxon>Hymenobacteraceae</taxon>
        <taxon>Hymenobacter</taxon>
    </lineage>
</organism>
<dbReference type="RefSeq" id="WP_345116410.1">
    <property type="nucleotide sequence ID" value="NZ_BAABDH010000104.1"/>
</dbReference>
<evidence type="ECO:0008006" key="4">
    <source>
        <dbReference type="Google" id="ProtNLM"/>
    </source>
</evidence>
<gene>
    <name evidence="2" type="ORF">GCM10022406_32860</name>
</gene>
<dbReference type="Proteomes" id="UP001499909">
    <property type="component" value="Unassembled WGS sequence"/>
</dbReference>
<accession>A0ABP7NLB6</accession>
<dbReference type="EMBL" id="BAABDH010000104">
    <property type="protein sequence ID" value="GAA3948444.1"/>
    <property type="molecule type" value="Genomic_DNA"/>
</dbReference>
<feature type="transmembrane region" description="Helical" evidence="1">
    <location>
        <begin position="18"/>
        <end position="37"/>
    </location>
</feature>
<evidence type="ECO:0000256" key="1">
    <source>
        <dbReference type="SAM" id="Phobius"/>
    </source>
</evidence>
<name>A0ABP7NLB6_9BACT</name>
<proteinExistence type="predicted"/>
<keyword evidence="3" id="KW-1185">Reference proteome</keyword>
<reference evidence="3" key="1">
    <citation type="journal article" date="2019" name="Int. J. Syst. Evol. Microbiol.">
        <title>The Global Catalogue of Microorganisms (GCM) 10K type strain sequencing project: providing services to taxonomists for standard genome sequencing and annotation.</title>
        <authorList>
            <consortium name="The Broad Institute Genomics Platform"/>
            <consortium name="The Broad Institute Genome Sequencing Center for Infectious Disease"/>
            <person name="Wu L."/>
            <person name="Ma J."/>
        </authorList>
    </citation>
    <scope>NUCLEOTIDE SEQUENCE [LARGE SCALE GENOMIC DNA]</scope>
    <source>
        <strain evidence="3">JCM 17214</strain>
    </source>
</reference>
<evidence type="ECO:0000313" key="2">
    <source>
        <dbReference type="EMBL" id="GAA3948444.1"/>
    </source>
</evidence>
<comment type="caution">
    <text evidence="2">The sequence shown here is derived from an EMBL/GenBank/DDBJ whole genome shotgun (WGS) entry which is preliminary data.</text>
</comment>
<keyword evidence="1" id="KW-1133">Transmembrane helix</keyword>
<keyword evidence="1" id="KW-0812">Transmembrane</keyword>
<evidence type="ECO:0000313" key="3">
    <source>
        <dbReference type="Proteomes" id="UP001499909"/>
    </source>
</evidence>
<protein>
    <recommendedName>
        <fullName evidence="4">DUF3311 domain-containing protein</fullName>
    </recommendedName>
</protein>